<dbReference type="EMBL" id="NJET01000036">
    <property type="protein sequence ID" value="PHH64127.1"/>
    <property type="molecule type" value="Genomic_DNA"/>
</dbReference>
<dbReference type="Proteomes" id="UP000226192">
    <property type="component" value="Unassembled WGS sequence"/>
</dbReference>
<gene>
    <name evidence="5" type="ORF">CDD81_5002</name>
</gene>
<dbReference type="AlphaFoldDB" id="A0A2C5Y606"/>
<sequence length="365" mass="41663">MILRSQTWRQCHGLGNGLGSRFITLRCQATRCNGPRIGAAQLRRLHMSHPLYMEDSGEKSSSVDSSIPSAAANPLVNPPASTRPPRLQSPDSNAFESRPKYYFQLAKAYLGFYKDGFKSVWTNRNLLRSKIARTPADDRPSLMRLDYVPRSFSRADWVLLWRVRHDMLRLPLFGLVLLLFGELTPLVIIVVDGIVPYPCRIPRQIQKGIQRAEVRRHEAFNEMESRFPHGPLSSELTPQVARCHILRSLDLTSRIWDRVGFTPPGMWQVKGNIRMAFLMGDDINLVQDGGVTGLVPYELRIACSERGIDVLGKSCTELRLWLGDWLRLTASSSSQDKRRRMVTLMLTRPENWPQNRNFAVPAWEI</sequence>
<feature type="transmembrane region" description="Helical" evidence="3">
    <location>
        <begin position="172"/>
        <end position="197"/>
    </location>
</feature>
<comment type="caution">
    <text evidence="5">The sequence shown here is derived from an EMBL/GenBank/DDBJ whole genome shotgun (WGS) entry which is preliminary data.</text>
</comment>
<feature type="compositionally biased region" description="Low complexity" evidence="2">
    <location>
        <begin position="59"/>
        <end position="72"/>
    </location>
</feature>
<evidence type="ECO:0000259" key="4">
    <source>
        <dbReference type="PROSITE" id="PS51758"/>
    </source>
</evidence>
<dbReference type="Pfam" id="PF07766">
    <property type="entry name" value="LETM1_RBD"/>
    <property type="match status" value="1"/>
</dbReference>
<dbReference type="InterPro" id="IPR033122">
    <property type="entry name" value="LETM1-like_RBD"/>
</dbReference>
<keyword evidence="1" id="KW-0496">Mitochondrion</keyword>
<keyword evidence="3" id="KW-0472">Membrane</keyword>
<keyword evidence="3" id="KW-0812">Transmembrane</keyword>
<accession>A0A2C5Y606</accession>
<reference evidence="5 6" key="1">
    <citation type="submission" date="2017-06" db="EMBL/GenBank/DDBJ databases">
        <title>Ant-infecting Ophiocordyceps genomes reveal a high diversity of potential behavioral manipulation genes and a possible major role for enterotoxins.</title>
        <authorList>
            <person name="De Bekker C."/>
            <person name="Evans H.C."/>
            <person name="Brachmann A."/>
            <person name="Hughes D.P."/>
        </authorList>
    </citation>
    <scope>NUCLEOTIDE SEQUENCE [LARGE SCALE GENOMIC DNA]</scope>
    <source>
        <strain evidence="5 6">Map64</strain>
    </source>
</reference>
<name>A0A2C5Y606_9HYPO</name>
<evidence type="ECO:0000313" key="5">
    <source>
        <dbReference type="EMBL" id="PHH64127.1"/>
    </source>
</evidence>
<feature type="region of interest" description="Disordered" evidence="2">
    <location>
        <begin position="54"/>
        <end position="93"/>
    </location>
</feature>
<keyword evidence="6" id="KW-1185">Reference proteome</keyword>
<protein>
    <recommendedName>
        <fullName evidence="4">Letm1 RBD domain-containing protein</fullName>
    </recommendedName>
</protein>
<proteinExistence type="predicted"/>
<dbReference type="PROSITE" id="PS51758">
    <property type="entry name" value="LETM1_RBD"/>
    <property type="match status" value="1"/>
</dbReference>
<feature type="domain" description="Letm1 RBD" evidence="4">
    <location>
        <begin position="166"/>
        <end position="365"/>
    </location>
</feature>
<evidence type="ECO:0000256" key="2">
    <source>
        <dbReference type="SAM" id="MobiDB-lite"/>
    </source>
</evidence>
<dbReference type="GO" id="GO:0043022">
    <property type="term" value="F:ribosome binding"/>
    <property type="evidence" value="ECO:0007669"/>
    <property type="project" value="InterPro"/>
</dbReference>
<evidence type="ECO:0000256" key="3">
    <source>
        <dbReference type="SAM" id="Phobius"/>
    </source>
</evidence>
<dbReference type="OrthoDB" id="73691at2759"/>
<evidence type="ECO:0000256" key="1">
    <source>
        <dbReference type="PROSITE-ProRule" id="PRU01094"/>
    </source>
</evidence>
<keyword evidence="3" id="KW-1133">Transmembrane helix</keyword>
<organism evidence="5 6">
    <name type="scientific">Ophiocordyceps australis</name>
    <dbReference type="NCBI Taxonomy" id="1399860"/>
    <lineage>
        <taxon>Eukaryota</taxon>
        <taxon>Fungi</taxon>
        <taxon>Dikarya</taxon>
        <taxon>Ascomycota</taxon>
        <taxon>Pezizomycotina</taxon>
        <taxon>Sordariomycetes</taxon>
        <taxon>Hypocreomycetidae</taxon>
        <taxon>Hypocreales</taxon>
        <taxon>Ophiocordycipitaceae</taxon>
        <taxon>Ophiocordyceps</taxon>
    </lineage>
</organism>
<evidence type="ECO:0000313" key="6">
    <source>
        <dbReference type="Proteomes" id="UP000226192"/>
    </source>
</evidence>